<sequence length="177" mass="18932">MPDAEHRTTMLIAYDGSEESRRALDQAAALLRPTHVELLTAWEPTHRQAARGAGATGMHQGDWTSSVENEDPAYTSALAILREGAAAAEDLGLKANAHLVESATSTWSAIVDAAYELRPDVIVCGTQATTGIRGLWRNSTAELLIKNSSCPVFVVPPADNGDRPIEEEPEQEGQAEG</sequence>
<feature type="compositionally biased region" description="Acidic residues" evidence="2">
    <location>
        <begin position="167"/>
        <end position="177"/>
    </location>
</feature>
<dbReference type="InterPro" id="IPR014729">
    <property type="entry name" value="Rossmann-like_a/b/a_fold"/>
</dbReference>
<accession>I7L9M0</accession>
<dbReference type="AlphaFoldDB" id="I7L9M0"/>
<evidence type="ECO:0000313" key="7">
    <source>
        <dbReference type="Proteomes" id="UP000011016"/>
    </source>
</evidence>
<reference evidence="4 7" key="1">
    <citation type="journal article" date="2012" name="J. Bacteriol.">
        <title>Draft Genome Sequence of Turicella otitidis ATCC 51513, Isolated from Middle Ear Fluid from a Child with Otitis Media.</title>
        <authorList>
            <person name="Brinkrolf K."/>
            <person name="Schneider J."/>
            <person name="Knecht M."/>
            <person name="Ruckert C."/>
            <person name="Tauch A."/>
        </authorList>
    </citation>
    <scope>NUCLEOTIDE SEQUENCE [LARGE SCALE GENOMIC DNA]</scope>
    <source>
        <strain evidence="4 7">ATCC 51513</strain>
    </source>
</reference>
<evidence type="ECO:0000313" key="6">
    <source>
        <dbReference type="Proteomes" id="UP000006078"/>
    </source>
</evidence>
<dbReference type="SUPFAM" id="SSF52402">
    <property type="entry name" value="Adenine nucleotide alpha hydrolases-like"/>
    <property type="match status" value="1"/>
</dbReference>
<evidence type="ECO:0000259" key="3">
    <source>
        <dbReference type="Pfam" id="PF00582"/>
    </source>
</evidence>
<reference evidence="5 6" key="2">
    <citation type="submission" date="2012-08" db="EMBL/GenBank/DDBJ databases">
        <title>The Genome Sequence of Turicella otitidis ATCC 51513.</title>
        <authorList>
            <consortium name="The Broad Institute Genome Sequencing Platform"/>
            <person name="Earl A."/>
            <person name="Ward D."/>
            <person name="Feldgarden M."/>
            <person name="Gevers D."/>
            <person name="Huys G."/>
            <person name="Walker B."/>
            <person name="Young S.K."/>
            <person name="Zeng Q."/>
            <person name="Gargeya S."/>
            <person name="Fitzgerald M."/>
            <person name="Haas B."/>
            <person name="Abouelleil A."/>
            <person name="Alvarado L."/>
            <person name="Arachchi H.M."/>
            <person name="Berlin A.M."/>
            <person name="Chapman S.B."/>
            <person name="Goldberg J."/>
            <person name="Griggs A."/>
            <person name="Gujja S."/>
            <person name="Hansen M."/>
            <person name="Howarth C."/>
            <person name="Imamovic A."/>
            <person name="Larimer J."/>
            <person name="McCowen C."/>
            <person name="Montmayeur A."/>
            <person name="Murphy C."/>
            <person name="Neiman D."/>
            <person name="Pearson M."/>
            <person name="Priest M."/>
            <person name="Roberts A."/>
            <person name="Saif S."/>
            <person name="Shea T."/>
            <person name="Sisk P."/>
            <person name="Sykes S."/>
            <person name="Wortman J."/>
            <person name="Nusbaum C."/>
            <person name="Birren B."/>
        </authorList>
    </citation>
    <scope>NUCLEOTIDE SEQUENCE [LARGE SCALE GENOMIC DNA]</scope>
    <source>
        <strain evidence="5 6">ATCC 51513</strain>
    </source>
</reference>
<dbReference type="EMBL" id="CAJZ01000164">
    <property type="protein sequence ID" value="CCI83882.1"/>
    <property type="molecule type" value="Genomic_DNA"/>
</dbReference>
<evidence type="ECO:0000256" key="2">
    <source>
        <dbReference type="SAM" id="MobiDB-lite"/>
    </source>
</evidence>
<dbReference type="Proteomes" id="UP000011016">
    <property type="component" value="Unassembled WGS sequence"/>
</dbReference>
<dbReference type="Pfam" id="PF00582">
    <property type="entry name" value="Usp"/>
    <property type="match status" value="1"/>
</dbReference>
<dbReference type="InterPro" id="IPR006015">
    <property type="entry name" value="Universal_stress_UspA"/>
</dbReference>
<dbReference type="Proteomes" id="UP000006078">
    <property type="component" value="Unassembled WGS sequence"/>
</dbReference>
<dbReference type="eggNOG" id="COG0589">
    <property type="taxonomic scope" value="Bacteria"/>
</dbReference>
<evidence type="ECO:0000256" key="1">
    <source>
        <dbReference type="ARBA" id="ARBA00008791"/>
    </source>
</evidence>
<evidence type="ECO:0000313" key="4">
    <source>
        <dbReference type="EMBL" id="CCI83882.1"/>
    </source>
</evidence>
<dbReference type="Gene3D" id="3.40.50.620">
    <property type="entry name" value="HUPs"/>
    <property type="match status" value="1"/>
</dbReference>
<feature type="region of interest" description="Disordered" evidence="2">
    <location>
        <begin position="156"/>
        <end position="177"/>
    </location>
</feature>
<dbReference type="STRING" id="29321.AAV33_06950"/>
<protein>
    <recommendedName>
        <fullName evidence="3">UspA domain-containing protein</fullName>
    </recommendedName>
</protein>
<dbReference type="HOGENOM" id="CLU_049301_8_0_11"/>
<dbReference type="InterPro" id="IPR006016">
    <property type="entry name" value="UspA"/>
</dbReference>
<keyword evidence="6" id="KW-1185">Reference proteome</keyword>
<gene>
    <name evidence="4" type="ORF">BN46_1157</name>
    <name evidence="5" type="ORF">HMPREF9719_01426</name>
</gene>
<dbReference type="OrthoDB" id="3473874at2"/>
<feature type="domain" description="UspA" evidence="3">
    <location>
        <begin position="8"/>
        <end position="156"/>
    </location>
</feature>
<dbReference type="CDD" id="cd00293">
    <property type="entry name" value="USP-like"/>
    <property type="match status" value="1"/>
</dbReference>
<proteinExistence type="inferred from homology"/>
<comment type="caution">
    <text evidence="4">The sequence shown here is derived from an EMBL/GenBank/DDBJ whole genome shotgun (WGS) entry which is preliminary data.</text>
</comment>
<name>I7L9M0_9CORY</name>
<evidence type="ECO:0000313" key="5">
    <source>
        <dbReference type="EMBL" id="EJZ81695.1"/>
    </source>
</evidence>
<dbReference type="EMBL" id="AHAE01000067">
    <property type="protein sequence ID" value="EJZ81695.1"/>
    <property type="molecule type" value="Genomic_DNA"/>
</dbReference>
<dbReference type="PRINTS" id="PR01438">
    <property type="entry name" value="UNVRSLSTRESS"/>
</dbReference>
<comment type="similarity">
    <text evidence="1">Belongs to the universal stress protein A family.</text>
</comment>
<organism evidence="4 7">
    <name type="scientific">Corynebacterium otitidis ATCC 51513</name>
    <dbReference type="NCBI Taxonomy" id="883169"/>
    <lineage>
        <taxon>Bacteria</taxon>
        <taxon>Bacillati</taxon>
        <taxon>Actinomycetota</taxon>
        <taxon>Actinomycetes</taxon>
        <taxon>Mycobacteriales</taxon>
        <taxon>Corynebacteriaceae</taxon>
        <taxon>Corynebacterium</taxon>
    </lineage>
</organism>